<dbReference type="GO" id="GO:0005840">
    <property type="term" value="C:ribosome"/>
    <property type="evidence" value="ECO:0007669"/>
    <property type="project" value="UniProtKB-KW"/>
</dbReference>
<dbReference type="FunFam" id="3.30.63.20:FF:000001">
    <property type="entry name" value="40S ribosomal protein S25"/>
    <property type="match status" value="1"/>
</dbReference>
<dbReference type="Proteomes" id="UP000789739">
    <property type="component" value="Unassembled WGS sequence"/>
</dbReference>
<evidence type="ECO:0000256" key="2">
    <source>
        <dbReference type="ARBA" id="ARBA00022980"/>
    </source>
</evidence>
<evidence type="ECO:0000256" key="3">
    <source>
        <dbReference type="ARBA" id="ARBA00023274"/>
    </source>
</evidence>
<evidence type="ECO:0000256" key="4">
    <source>
        <dbReference type="RuleBase" id="RU366057"/>
    </source>
</evidence>
<comment type="similarity">
    <text evidence="1 4">Belongs to the eukaryotic ribosomal protein eS25 family.</text>
</comment>
<sequence length="119" mass="13329">MLTLCFSQVKKEAAKSSSGGKTKKKKWSKGKIKDKANNAIILDTATYEKLHKEVPLYKLITPSVLVDRHRVNGSLARAIIREFEEKGLIRKISTHGSQLIYTRATAAIDKTEKTDKVES</sequence>
<dbReference type="EMBL" id="CAJVPI010000399">
    <property type="protein sequence ID" value="CAG8530086.1"/>
    <property type="molecule type" value="Genomic_DNA"/>
</dbReference>
<dbReference type="Gene3D" id="3.30.63.20">
    <property type="match status" value="1"/>
</dbReference>
<keyword evidence="6" id="KW-1185">Reference proteome</keyword>
<dbReference type="Pfam" id="PF03297">
    <property type="entry name" value="Ribosomal_S25"/>
    <property type="match status" value="1"/>
</dbReference>
<comment type="caution">
    <text evidence="5">The sequence shown here is derived from an EMBL/GenBank/DDBJ whole genome shotgun (WGS) entry which is preliminary data.</text>
</comment>
<evidence type="ECO:0000256" key="1">
    <source>
        <dbReference type="ARBA" id="ARBA00009106"/>
    </source>
</evidence>
<reference evidence="5" key="1">
    <citation type="submission" date="2021-06" db="EMBL/GenBank/DDBJ databases">
        <authorList>
            <person name="Kallberg Y."/>
            <person name="Tangrot J."/>
            <person name="Rosling A."/>
        </authorList>
    </citation>
    <scope>NUCLEOTIDE SEQUENCE</scope>
    <source>
        <strain evidence="5">BR232B</strain>
    </source>
</reference>
<accession>A0A9N9FEK7</accession>
<keyword evidence="2 4" id="KW-0689">Ribosomal protein</keyword>
<proteinExistence type="inferred from homology"/>
<name>A0A9N9FEK7_9GLOM</name>
<dbReference type="InterPro" id="IPR004977">
    <property type="entry name" value="Ribosomal_eS25"/>
</dbReference>
<protein>
    <recommendedName>
        <fullName evidence="4">40S ribosomal protein S25</fullName>
    </recommendedName>
</protein>
<organism evidence="5 6">
    <name type="scientific">Paraglomus brasilianum</name>
    <dbReference type="NCBI Taxonomy" id="144538"/>
    <lineage>
        <taxon>Eukaryota</taxon>
        <taxon>Fungi</taxon>
        <taxon>Fungi incertae sedis</taxon>
        <taxon>Mucoromycota</taxon>
        <taxon>Glomeromycotina</taxon>
        <taxon>Glomeromycetes</taxon>
        <taxon>Paraglomerales</taxon>
        <taxon>Paraglomeraceae</taxon>
        <taxon>Paraglomus</taxon>
    </lineage>
</organism>
<evidence type="ECO:0000313" key="6">
    <source>
        <dbReference type="Proteomes" id="UP000789739"/>
    </source>
</evidence>
<dbReference type="AlphaFoldDB" id="A0A9N9FEK7"/>
<dbReference type="PANTHER" id="PTHR12850">
    <property type="entry name" value="40S RIBOSOMAL PROTEIN S25"/>
    <property type="match status" value="1"/>
</dbReference>
<dbReference type="OrthoDB" id="10263513at2759"/>
<gene>
    <name evidence="5" type="ORF">PBRASI_LOCUS4065</name>
</gene>
<keyword evidence="3 4" id="KW-0687">Ribonucleoprotein</keyword>
<dbReference type="GO" id="GO:1990904">
    <property type="term" value="C:ribonucleoprotein complex"/>
    <property type="evidence" value="ECO:0007669"/>
    <property type="project" value="UniProtKB-KW"/>
</dbReference>
<evidence type="ECO:0000313" key="5">
    <source>
        <dbReference type="EMBL" id="CAG8530086.1"/>
    </source>
</evidence>